<evidence type="ECO:0000313" key="2">
    <source>
        <dbReference type="Proteomes" id="UP000005459"/>
    </source>
</evidence>
<proteinExistence type="predicted"/>
<name>F9UDV4_9GAMM</name>
<dbReference type="PATRIC" id="fig|768671.3.peg.3233"/>
<protein>
    <submittedName>
        <fullName evidence="1">Uncharacterized protein</fullName>
    </submittedName>
</protein>
<dbReference type="EMBL" id="AFWV01000010">
    <property type="protein sequence ID" value="EGV17511.1"/>
    <property type="molecule type" value="Genomic_DNA"/>
</dbReference>
<dbReference type="Proteomes" id="UP000005459">
    <property type="component" value="Unassembled WGS sequence"/>
</dbReference>
<dbReference type="STRING" id="768671.ThimaDRAFT_3056"/>
<keyword evidence="2" id="KW-1185">Reference proteome</keyword>
<dbReference type="eggNOG" id="ENOG502Z8CH">
    <property type="taxonomic scope" value="Bacteria"/>
</dbReference>
<gene>
    <name evidence="1" type="ORF">ThimaDRAFT_3056</name>
</gene>
<sequence>MFFLGRNRSPKMLQRLAAALTRGDLIPYLGPGALAGVVDTASGEPIPADSDSLILAMNGGKPMSPRLMWEFPRAAMDVELKRGRSAVNRFLDTTYGQRTWTRAPLHDWLKALHPRYVIDVNRDTQLQDSYAGVPHTLVRGIARIAGTDYRFRLDHYDGAHYRQVELEEVDQRLPVLFKPMGSPRPDATYIASDADFVDYLTELMGGFGIPAFLKTYRQERQYLFLGLRLLRDTERMVMSDLIYGAGTPAGWALIPDPTDKERRFCESKGVEVIEADIPDLLAAGGLCDAVGELIPATHEIGC</sequence>
<reference evidence="1 2" key="1">
    <citation type="submission" date="2011-06" db="EMBL/GenBank/DDBJ databases">
        <title>The draft genome of Thiocapsa marina 5811.</title>
        <authorList>
            <consortium name="US DOE Joint Genome Institute (JGI-PGF)"/>
            <person name="Lucas S."/>
            <person name="Han J."/>
            <person name="Cheng J.-F."/>
            <person name="Goodwin L."/>
            <person name="Pitluck S."/>
            <person name="Peters L."/>
            <person name="Land M.L."/>
            <person name="Hauser L."/>
            <person name="Vogl K."/>
            <person name="Liu Z."/>
            <person name="Imhoff J."/>
            <person name="Thiel V."/>
            <person name="Frigaard N.-U."/>
            <person name="Bryant D."/>
            <person name="Woyke T.J."/>
        </authorList>
    </citation>
    <scope>NUCLEOTIDE SEQUENCE [LARGE SCALE GENOMIC DNA]</scope>
    <source>
        <strain evidence="1 2">5811</strain>
    </source>
</reference>
<organism evidence="1 2">
    <name type="scientific">Thiocapsa marina 5811</name>
    <dbReference type="NCBI Taxonomy" id="768671"/>
    <lineage>
        <taxon>Bacteria</taxon>
        <taxon>Pseudomonadati</taxon>
        <taxon>Pseudomonadota</taxon>
        <taxon>Gammaproteobacteria</taxon>
        <taxon>Chromatiales</taxon>
        <taxon>Chromatiaceae</taxon>
        <taxon>Thiocapsa</taxon>
    </lineage>
</organism>
<dbReference type="AlphaFoldDB" id="F9UDV4"/>
<accession>F9UDV4</accession>
<dbReference type="Pfam" id="PF13289">
    <property type="entry name" value="SIR2_2"/>
    <property type="match status" value="1"/>
</dbReference>
<evidence type="ECO:0000313" key="1">
    <source>
        <dbReference type="EMBL" id="EGV17511.1"/>
    </source>
</evidence>